<dbReference type="EMBL" id="CM046388">
    <property type="protein sequence ID" value="KAI8572707.1"/>
    <property type="molecule type" value="Genomic_DNA"/>
</dbReference>
<proteinExistence type="predicted"/>
<sequence length="219" mass="25674">MTATFQFQIVGHLRMMFVVTDNMHDLAYYRFISTPIPLCSIHAHWTRLSMHATEFNEDGTRLDRTSQVVEILDGMDPHMREHIIDRIIDLVDPAHNTIRPPSYNTEHRGRPAVNDWTKNLLILLNWFGPTAPKEHWMEAMTLGIVIATRYNLVLHTFDKNVYGCFTHLPLRSPPVLVEYRREIAIARVNNDHFVQAFLQPHYPVPPIPTWWEENAWTKL</sequence>
<evidence type="ECO:0000313" key="1">
    <source>
        <dbReference type="EMBL" id="KAI8572707.1"/>
    </source>
</evidence>
<dbReference type="Proteomes" id="UP001062846">
    <property type="component" value="Chromosome 1"/>
</dbReference>
<organism evidence="1 2">
    <name type="scientific">Rhododendron molle</name>
    <name type="common">Chinese azalea</name>
    <name type="synonym">Azalea mollis</name>
    <dbReference type="NCBI Taxonomy" id="49168"/>
    <lineage>
        <taxon>Eukaryota</taxon>
        <taxon>Viridiplantae</taxon>
        <taxon>Streptophyta</taxon>
        <taxon>Embryophyta</taxon>
        <taxon>Tracheophyta</taxon>
        <taxon>Spermatophyta</taxon>
        <taxon>Magnoliopsida</taxon>
        <taxon>eudicotyledons</taxon>
        <taxon>Gunneridae</taxon>
        <taxon>Pentapetalae</taxon>
        <taxon>asterids</taxon>
        <taxon>Ericales</taxon>
        <taxon>Ericaceae</taxon>
        <taxon>Ericoideae</taxon>
        <taxon>Rhodoreae</taxon>
        <taxon>Rhododendron</taxon>
    </lineage>
</organism>
<reference evidence="1" key="1">
    <citation type="submission" date="2022-02" db="EMBL/GenBank/DDBJ databases">
        <title>Plant Genome Project.</title>
        <authorList>
            <person name="Zhang R.-G."/>
        </authorList>
    </citation>
    <scope>NUCLEOTIDE SEQUENCE</scope>
    <source>
        <strain evidence="1">AT1</strain>
    </source>
</reference>
<comment type="caution">
    <text evidence="1">The sequence shown here is derived from an EMBL/GenBank/DDBJ whole genome shotgun (WGS) entry which is preliminary data.</text>
</comment>
<evidence type="ECO:0000313" key="2">
    <source>
        <dbReference type="Proteomes" id="UP001062846"/>
    </source>
</evidence>
<gene>
    <name evidence="1" type="ORF">RHMOL_Rhmol01G0220600</name>
</gene>
<keyword evidence="2" id="KW-1185">Reference proteome</keyword>
<protein>
    <submittedName>
        <fullName evidence="1">Uncharacterized protein</fullName>
    </submittedName>
</protein>
<accession>A0ACC0Q3S4</accession>
<name>A0ACC0Q3S4_RHOML</name>